<dbReference type="GO" id="GO:0005737">
    <property type="term" value="C:cytoplasm"/>
    <property type="evidence" value="ECO:0007669"/>
    <property type="project" value="InterPro"/>
</dbReference>
<dbReference type="InParanoid" id="A0A2P6N688"/>
<dbReference type="STRING" id="1890364.A0A2P6N688"/>
<organism evidence="3 4">
    <name type="scientific">Planoprotostelium fungivorum</name>
    <dbReference type="NCBI Taxonomy" id="1890364"/>
    <lineage>
        <taxon>Eukaryota</taxon>
        <taxon>Amoebozoa</taxon>
        <taxon>Evosea</taxon>
        <taxon>Variosea</taxon>
        <taxon>Cavosteliida</taxon>
        <taxon>Cavosteliaceae</taxon>
        <taxon>Planoprotostelium</taxon>
    </lineage>
</organism>
<dbReference type="Proteomes" id="UP000241769">
    <property type="component" value="Unassembled WGS sequence"/>
</dbReference>
<dbReference type="EMBL" id="MDYQ01000183">
    <property type="protein sequence ID" value="PRP79469.1"/>
    <property type="molecule type" value="Genomic_DNA"/>
</dbReference>
<comment type="caution">
    <text evidence="3">The sequence shown here is derived from an EMBL/GenBank/DDBJ whole genome shotgun (WGS) entry which is preliminary data.</text>
</comment>
<evidence type="ECO:0000256" key="1">
    <source>
        <dbReference type="SAM" id="MobiDB-lite"/>
    </source>
</evidence>
<dbReference type="InterPro" id="IPR007320">
    <property type="entry name" value="PDCD2_C"/>
</dbReference>
<dbReference type="InterPro" id="IPR052815">
    <property type="entry name" value="PDCD2-like_regulator"/>
</dbReference>
<dbReference type="Pfam" id="PF04194">
    <property type="entry name" value="PDCD2_C"/>
    <property type="match status" value="1"/>
</dbReference>
<dbReference type="OrthoDB" id="443682at2759"/>
<accession>A0A2P6N688</accession>
<dbReference type="AlphaFoldDB" id="A0A2P6N688"/>
<dbReference type="PANTHER" id="PTHR46421">
    <property type="entry name" value="PROGRAMMED CELL DEATH PROTEIN 2-LIKE"/>
    <property type="match status" value="1"/>
</dbReference>
<feature type="region of interest" description="Disordered" evidence="1">
    <location>
        <begin position="91"/>
        <end position="168"/>
    </location>
</feature>
<proteinExistence type="predicted"/>
<gene>
    <name evidence="3" type="ORF">PROFUN_12595</name>
</gene>
<feature type="compositionally biased region" description="Basic and acidic residues" evidence="1">
    <location>
        <begin position="91"/>
        <end position="110"/>
    </location>
</feature>
<evidence type="ECO:0000313" key="3">
    <source>
        <dbReference type="EMBL" id="PRP79469.1"/>
    </source>
</evidence>
<protein>
    <recommendedName>
        <fullName evidence="2">Programmed cell death protein 2 C-terminal domain-containing protein</fullName>
    </recommendedName>
</protein>
<name>A0A2P6N688_9EUKA</name>
<evidence type="ECO:0000259" key="2">
    <source>
        <dbReference type="Pfam" id="PF04194"/>
    </source>
</evidence>
<keyword evidence="4" id="KW-1185">Reference proteome</keyword>
<evidence type="ECO:0000313" key="4">
    <source>
        <dbReference type="Proteomes" id="UP000241769"/>
    </source>
</evidence>
<feature type="domain" description="Programmed cell death protein 2 C-terminal" evidence="2">
    <location>
        <begin position="226"/>
        <end position="327"/>
    </location>
</feature>
<dbReference type="PANTHER" id="PTHR46421:SF1">
    <property type="entry name" value="PROGRAMMED CELL DEATH PROTEIN 2-LIKE"/>
    <property type="match status" value="1"/>
</dbReference>
<feature type="compositionally biased region" description="Basic and acidic residues" evidence="1">
    <location>
        <begin position="128"/>
        <end position="157"/>
    </location>
</feature>
<sequence>MSRGHHITKEEEEFITLGFLGDAIGDTDDVDVLMTKIGGRPNRIDVRKITFGETIKPQCPKCGGDQALLLQAWIALRHQKEISEEEKKYYYPEEDKEEKKEEKPSEKLFEESDWGADSSDWGAEEEENLTRDIEEKLALRDDASSSKKEKKEKRTEETAGEAPRPTSKICGERNIECIEVQVAREEKEEKKKGDRTKEKEILSTMDVEGKQNTEEVWGGEQYENPDRNFNKFQKRVEKNPEQILRYSPNGQVLYTTENDAPEVPPCPLCQSPRRFEMQILPTLISLGGIQWNNRGESGNFEFGNVILFTCPNSCTTTTSSFYSEFVTIENAI</sequence>
<reference evidence="3 4" key="1">
    <citation type="journal article" date="2018" name="Genome Biol. Evol.">
        <title>Multiple Roots of Fruiting Body Formation in Amoebozoa.</title>
        <authorList>
            <person name="Hillmann F."/>
            <person name="Forbes G."/>
            <person name="Novohradska S."/>
            <person name="Ferling I."/>
            <person name="Riege K."/>
            <person name="Groth M."/>
            <person name="Westermann M."/>
            <person name="Marz M."/>
            <person name="Spaller T."/>
            <person name="Winckler T."/>
            <person name="Schaap P."/>
            <person name="Glockner G."/>
        </authorList>
    </citation>
    <scope>NUCLEOTIDE SEQUENCE [LARGE SCALE GENOMIC DNA]</scope>
    <source>
        <strain evidence="3 4">Jena</strain>
    </source>
</reference>